<dbReference type="AlphaFoldDB" id="A0A5C6S1S0"/>
<feature type="region of interest" description="Disordered" evidence="1">
    <location>
        <begin position="294"/>
        <end position="316"/>
    </location>
</feature>
<keyword evidence="4" id="KW-1185">Reference proteome</keyword>
<dbReference type="Proteomes" id="UP000321580">
    <property type="component" value="Unassembled WGS sequence"/>
</dbReference>
<evidence type="ECO:0000256" key="2">
    <source>
        <dbReference type="SAM" id="SignalP"/>
    </source>
</evidence>
<keyword evidence="2" id="KW-0732">Signal</keyword>
<feature type="compositionally biased region" description="Polar residues" evidence="1">
    <location>
        <begin position="154"/>
        <end position="174"/>
    </location>
</feature>
<feature type="chain" id="PRO_5022951331" evidence="2">
    <location>
        <begin position="23"/>
        <end position="757"/>
    </location>
</feature>
<accession>A0A5C6S1S0</accession>
<reference evidence="3 4" key="1">
    <citation type="submission" date="2019-08" db="EMBL/GenBank/DDBJ databases">
        <title>Genome of Phaeodactylibacter luteus.</title>
        <authorList>
            <person name="Bowman J.P."/>
        </authorList>
    </citation>
    <scope>NUCLEOTIDE SEQUENCE [LARGE SCALE GENOMIC DNA]</scope>
    <source>
        <strain evidence="3 4">KCTC 42180</strain>
    </source>
</reference>
<dbReference type="EMBL" id="VOOR01000004">
    <property type="protein sequence ID" value="TXB68374.1"/>
    <property type="molecule type" value="Genomic_DNA"/>
</dbReference>
<evidence type="ECO:0000313" key="3">
    <source>
        <dbReference type="EMBL" id="TXB68374.1"/>
    </source>
</evidence>
<dbReference type="OrthoDB" id="1488746at2"/>
<comment type="caution">
    <text evidence="3">The sequence shown here is derived from an EMBL/GenBank/DDBJ whole genome shotgun (WGS) entry which is preliminary data.</text>
</comment>
<feature type="compositionally biased region" description="Polar residues" evidence="1">
    <location>
        <begin position="625"/>
        <end position="636"/>
    </location>
</feature>
<feature type="signal peptide" evidence="2">
    <location>
        <begin position="1"/>
        <end position="22"/>
    </location>
</feature>
<sequence length="757" mass="83196">MKKRLHHLLVMMLLGCSPILSFSQADLFDGLFEKEAPRFFVQAEPTVVPGEVRVIYHFTHSKASTVEASLWSDDLGTNLRNTGKRTLVRSLHNMGNRQRDTVYLTGLTPQHVYNIGFDYRLSSALNRKFSTVIARQDFRYEGPAAETAPLQSRLAKTSSPATQPKPQQALTAKSPNAVLPSPPKAPEIPCKNPEIKLQVDPAGYCGSMNRPAVLLSCTNCQGTPWDFIVEVRMGNGPWAPTRVDGRPQAALGTAPRTEPLCMLAEGAYQLRVLAWGQGCDLPVEKILGTSVRIGQPTDEGQSAQAGGPFQPSPYRQSPAEAVKVPELCGVTGRAQLTGNTIRGHLSLPLNSACAPLNAYAELTYTNPGYRDINFGQIKLYPGMEMPFEVDLDERDMQRGIHTLKATVFIPKPGLPRPIPAETFYIRAFAEEAPATAQRQPVIPGLEDRMANAPKDYNEPQAPMQGTISSRGIERNEDNLYIDEALLREDAATINVTATDPNCTQIQDLQLVYSPTQPDRPLYISWLSPRCCQEAGCKYTVWAGPDPDKLSLVVTGQKAGAQVSELLQNMPARYNYFEVVVETTNGARKAAYIPAQGPIYGIEDVLAYRDRFSPQYSDPIKGQRIASGSTTAGNTPPASDLPNEALQPKLPIDQFKPCRYQRKTTLAAEQPIQSGETVTIAYDFNEPGHQFTLYHQASGSTAWTIAPGTKELQSSPEFELKARDYHSGKYLILVYKAASNWGCLSAPFSSPLELNVVR</sequence>
<feature type="region of interest" description="Disordered" evidence="1">
    <location>
        <begin position="618"/>
        <end position="645"/>
    </location>
</feature>
<organism evidence="3 4">
    <name type="scientific">Phaeodactylibacter luteus</name>
    <dbReference type="NCBI Taxonomy" id="1564516"/>
    <lineage>
        <taxon>Bacteria</taxon>
        <taxon>Pseudomonadati</taxon>
        <taxon>Bacteroidota</taxon>
        <taxon>Saprospiria</taxon>
        <taxon>Saprospirales</taxon>
        <taxon>Haliscomenobacteraceae</taxon>
        <taxon>Phaeodactylibacter</taxon>
    </lineage>
</organism>
<dbReference type="PROSITE" id="PS51257">
    <property type="entry name" value="PROKAR_LIPOPROTEIN"/>
    <property type="match status" value="1"/>
</dbReference>
<dbReference type="RefSeq" id="WP_147165953.1">
    <property type="nucleotide sequence ID" value="NZ_VOOR01000004.1"/>
</dbReference>
<proteinExistence type="predicted"/>
<feature type="region of interest" description="Disordered" evidence="1">
    <location>
        <begin position="149"/>
        <end position="177"/>
    </location>
</feature>
<protein>
    <submittedName>
        <fullName evidence="3">Uncharacterized protein</fullName>
    </submittedName>
</protein>
<name>A0A5C6S1S0_9BACT</name>
<evidence type="ECO:0000313" key="4">
    <source>
        <dbReference type="Proteomes" id="UP000321580"/>
    </source>
</evidence>
<evidence type="ECO:0000256" key="1">
    <source>
        <dbReference type="SAM" id="MobiDB-lite"/>
    </source>
</evidence>
<gene>
    <name evidence="3" type="ORF">FRY97_03065</name>
</gene>